<dbReference type="Gene3D" id="3.40.1800.20">
    <property type="match status" value="1"/>
</dbReference>
<dbReference type="InterPro" id="IPR013087">
    <property type="entry name" value="Znf_C2H2_type"/>
</dbReference>
<feature type="domain" description="C2H2-type" evidence="3">
    <location>
        <begin position="407"/>
        <end position="430"/>
    </location>
</feature>
<dbReference type="AlphaFoldDB" id="A0A653CJX9"/>
<sequence>MYFLSNFCRICVQSGVKLLDLSTVDLDDVKLSDKLQACTSMVLGEDQLPTEICMQCLAKLRVSYQFHLMCKKSTKILQGYLTSLLSGQDEKVTIENFANTELSVVVEPLEGYGDCPKNVDIEDLSTSSTCRTRDARENFYHRERRKRITKEQRCSLLKRLLTPSETSSSGIENLFFNHYNSIGGSSDTFKGLKNIINFTTNYEFGSGLDKNFNYGITPLDKLKAFSLEYFRRDFTEFKNTILYIIENRDNCSDSGNSDCEDNCFESSTELFKEDPVTFEEVIVEPDVKIKTELDFDEDSECLNENTSEYSFDYTDQVHVKDEVKKEPEEDCHEPRMDSFSTDWDSNVPLPPIDDSDSFAGSSMEYLNNFVGSFANRRTFSPSNVRCRTRNNPYINPMLKAQFLNRSFRCTKCSRYFKSPGYLKAHYSKVH</sequence>
<dbReference type="OrthoDB" id="8922241at2759"/>
<evidence type="ECO:0000256" key="1">
    <source>
        <dbReference type="PROSITE-ProRule" id="PRU00042"/>
    </source>
</evidence>
<gene>
    <name evidence="5" type="ORF">CALMAC_LOCUS9719</name>
</gene>
<dbReference type="Pfam" id="PF07776">
    <property type="entry name" value="zf-AD"/>
    <property type="match status" value="1"/>
</dbReference>
<dbReference type="EMBL" id="CAACVG010008037">
    <property type="protein sequence ID" value="VEN48157.1"/>
    <property type="molecule type" value="Genomic_DNA"/>
</dbReference>
<keyword evidence="6" id="KW-1185">Reference proteome</keyword>
<feature type="binding site" evidence="2">
    <location>
        <position position="11"/>
    </location>
    <ligand>
        <name>Zn(2+)</name>
        <dbReference type="ChEBI" id="CHEBI:29105"/>
    </ligand>
</feature>
<feature type="binding site" evidence="2">
    <location>
        <position position="8"/>
    </location>
    <ligand>
        <name>Zn(2+)</name>
        <dbReference type="ChEBI" id="CHEBI:29105"/>
    </ligand>
</feature>
<keyword evidence="2" id="KW-0479">Metal-binding</keyword>
<feature type="binding site" evidence="2">
    <location>
        <position position="53"/>
    </location>
    <ligand>
        <name>Zn(2+)</name>
        <dbReference type="ChEBI" id="CHEBI:29105"/>
    </ligand>
</feature>
<accession>A0A653CJX9</accession>
<dbReference type="SMART" id="SM00355">
    <property type="entry name" value="ZnF_C2H2"/>
    <property type="match status" value="1"/>
</dbReference>
<dbReference type="SMART" id="SM00868">
    <property type="entry name" value="zf-AD"/>
    <property type="match status" value="1"/>
</dbReference>
<evidence type="ECO:0000259" key="4">
    <source>
        <dbReference type="PROSITE" id="PS51915"/>
    </source>
</evidence>
<dbReference type="PROSITE" id="PS00028">
    <property type="entry name" value="ZINC_FINGER_C2H2_1"/>
    <property type="match status" value="1"/>
</dbReference>
<dbReference type="Proteomes" id="UP000410492">
    <property type="component" value="Unassembled WGS sequence"/>
</dbReference>
<evidence type="ECO:0000313" key="6">
    <source>
        <dbReference type="Proteomes" id="UP000410492"/>
    </source>
</evidence>
<dbReference type="PROSITE" id="PS50157">
    <property type="entry name" value="ZINC_FINGER_C2H2_2"/>
    <property type="match status" value="1"/>
</dbReference>
<keyword evidence="1" id="KW-0863">Zinc-finger</keyword>
<keyword evidence="2" id="KW-0862">Zinc</keyword>
<feature type="domain" description="ZAD" evidence="4">
    <location>
        <begin position="6"/>
        <end position="80"/>
    </location>
</feature>
<evidence type="ECO:0000256" key="2">
    <source>
        <dbReference type="PROSITE-ProRule" id="PRU01263"/>
    </source>
</evidence>
<dbReference type="InterPro" id="IPR012934">
    <property type="entry name" value="Znf_AD"/>
</dbReference>
<proteinExistence type="predicted"/>
<dbReference type="PROSITE" id="PS51915">
    <property type="entry name" value="ZAD"/>
    <property type="match status" value="1"/>
</dbReference>
<name>A0A653CJX9_CALMS</name>
<dbReference type="GO" id="GO:0005634">
    <property type="term" value="C:nucleus"/>
    <property type="evidence" value="ECO:0007669"/>
    <property type="project" value="InterPro"/>
</dbReference>
<reference evidence="5 6" key="1">
    <citation type="submission" date="2019-01" db="EMBL/GenBank/DDBJ databases">
        <authorList>
            <person name="Sayadi A."/>
        </authorList>
    </citation>
    <scope>NUCLEOTIDE SEQUENCE [LARGE SCALE GENOMIC DNA]</scope>
</reference>
<dbReference type="SUPFAM" id="SSF57716">
    <property type="entry name" value="Glucocorticoid receptor-like (DNA-binding domain)"/>
    <property type="match status" value="1"/>
</dbReference>
<organism evidence="5 6">
    <name type="scientific">Callosobruchus maculatus</name>
    <name type="common">Southern cowpea weevil</name>
    <name type="synonym">Pulse bruchid</name>
    <dbReference type="NCBI Taxonomy" id="64391"/>
    <lineage>
        <taxon>Eukaryota</taxon>
        <taxon>Metazoa</taxon>
        <taxon>Ecdysozoa</taxon>
        <taxon>Arthropoda</taxon>
        <taxon>Hexapoda</taxon>
        <taxon>Insecta</taxon>
        <taxon>Pterygota</taxon>
        <taxon>Neoptera</taxon>
        <taxon>Endopterygota</taxon>
        <taxon>Coleoptera</taxon>
        <taxon>Polyphaga</taxon>
        <taxon>Cucujiformia</taxon>
        <taxon>Chrysomeloidea</taxon>
        <taxon>Chrysomelidae</taxon>
        <taxon>Bruchinae</taxon>
        <taxon>Bruchini</taxon>
        <taxon>Callosobruchus</taxon>
    </lineage>
</organism>
<evidence type="ECO:0000259" key="3">
    <source>
        <dbReference type="PROSITE" id="PS50157"/>
    </source>
</evidence>
<feature type="binding site" evidence="2">
    <location>
        <position position="56"/>
    </location>
    <ligand>
        <name>Zn(2+)</name>
        <dbReference type="ChEBI" id="CHEBI:29105"/>
    </ligand>
</feature>
<protein>
    <recommendedName>
        <fullName evidence="7">ZAD domain-containing protein</fullName>
    </recommendedName>
</protein>
<evidence type="ECO:0000313" key="5">
    <source>
        <dbReference type="EMBL" id="VEN48157.1"/>
    </source>
</evidence>
<dbReference type="GO" id="GO:0008270">
    <property type="term" value="F:zinc ion binding"/>
    <property type="evidence" value="ECO:0007669"/>
    <property type="project" value="UniProtKB-UniRule"/>
</dbReference>
<evidence type="ECO:0008006" key="7">
    <source>
        <dbReference type="Google" id="ProtNLM"/>
    </source>
</evidence>